<feature type="coiled-coil region" evidence="1">
    <location>
        <begin position="623"/>
        <end position="650"/>
    </location>
</feature>
<accession>A0A9P0BC07</accession>
<sequence length="768" mass="88684">MKVFLVGAFLTVLCLTCCAQDDSETTEPVEDNPREMREYNNNDNWRALDDFPSQGNTGWIPHDSSQEPGEQLPKKRRLRKRKRRPPMISLTESEDGSNERIVIRKRIRPQRLDQIRESWKDTEEDIIRRPYVRRRVAPTYNHPPEEIIISGEQLNPLSATLQFQDETTQKQENEVIESKAKEEVNNDYEQPINPPEILPEPLDVEIKTHSTPDLKTLLKQSSGTLSLSELLQQKNLSLSELLTGNQKAISALTEPPQVSISPTESQTAAFKRVPPSVALKKTTNRVYEQSQESAEALTSRETFEAQRKRLALLNGFKEDHVYADVTKYEVVTEPATEKRIFVPSHPKYYTSLDYKPDLKQFEFNTEPYVETTTTTTTISDTTPKLFKQLDRINKIRFGFPKLSNISKESDSYPTLPPKPNKISLSEIFGVKEEKQDEPFRMAIDLGVTMKDESSSEEQFITTPPAEKLKYVTAKEEIMEILRDPNTRENLARILETRNMTLEELVEQRERGSSQLHLADIFHNKTREPEPLEEAFVGHVNENSPLQFLGRQQKSIEVLKPPKVEVKPKDEYLVTSFPTYKIASNKTIKDAFQWPDVYSSLFPKINQNINNKKPEIKTTTESYFDDDIQRLEEIENKLSSLSNDRFDVELKQNTFEQKSDESDDYFPLPSGVKSAIVASLAIIGGSLLVFVTILLIFKWSQKHKQRLNYCSSLTSRIKSPILENAPRRSIRSFMNETLGRQKNDYYNYNKSHIQSMSEQIWENDRKLSY</sequence>
<dbReference type="OrthoDB" id="6364622at2759"/>
<keyword evidence="4" id="KW-0732">Signal</keyword>
<dbReference type="EMBL" id="OV121138">
    <property type="protein sequence ID" value="CAH0559895.1"/>
    <property type="molecule type" value="Genomic_DNA"/>
</dbReference>
<evidence type="ECO:0000256" key="1">
    <source>
        <dbReference type="SAM" id="Coils"/>
    </source>
</evidence>
<keyword evidence="3" id="KW-0812">Transmembrane</keyword>
<evidence type="ECO:0000313" key="5">
    <source>
        <dbReference type="EMBL" id="CAH0559895.1"/>
    </source>
</evidence>
<feature type="compositionally biased region" description="Basic and acidic residues" evidence="2">
    <location>
        <begin position="31"/>
        <end position="40"/>
    </location>
</feature>
<organism evidence="5 6">
    <name type="scientific">Brassicogethes aeneus</name>
    <name type="common">Rape pollen beetle</name>
    <name type="synonym">Meligethes aeneus</name>
    <dbReference type="NCBI Taxonomy" id="1431903"/>
    <lineage>
        <taxon>Eukaryota</taxon>
        <taxon>Metazoa</taxon>
        <taxon>Ecdysozoa</taxon>
        <taxon>Arthropoda</taxon>
        <taxon>Hexapoda</taxon>
        <taxon>Insecta</taxon>
        <taxon>Pterygota</taxon>
        <taxon>Neoptera</taxon>
        <taxon>Endopterygota</taxon>
        <taxon>Coleoptera</taxon>
        <taxon>Polyphaga</taxon>
        <taxon>Cucujiformia</taxon>
        <taxon>Nitidulidae</taxon>
        <taxon>Meligethinae</taxon>
        <taxon>Brassicogethes</taxon>
    </lineage>
</organism>
<evidence type="ECO:0000256" key="4">
    <source>
        <dbReference type="SAM" id="SignalP"/>
    </source>
</evidence>
<keyword evidence="3" id="KW-1133">Transmembrane helix</keyword>
<keyword evidence="3" id="KW-0472">Membrane</keyword>
<evidence type="ECO:0000313" key="6">
    <source>
        <dbReference type="Proteomes" id="UP001154078"/>
    </source>
</evidence>
<evidence type="ECO:0000256" key="2">
    <source>
        <dbReference type="SAM" id="MobiDB-lite"/>
    </source>
</evidence>
<name>A0A9P0BC07_BRAAE</name>
<feature type="region of interest" description="Disordered" evidence="2">
    <location>
        <begin position="22"/>
        <end position="96"/>
    </location>
</feature>
<feature type="chain" id="PRO_5040365529" evidence="4">
    <location>
        <begin position="20"/>
        <end position="768"/>
    </location>
</feature>
<dbReference type="Proteomes" id="UP001154078">
    <property type="component" value="Chromosome 7"/>
</dbReference>
<reference evidence="5" key="1">
    <citation type="submission" date="2021-12" db="EMBL/GenBank/DDBJ databases">
        <authorList>
            <person name="King R."/>
        </authorList>
    </citation>
    <scope>NUCLEOTIDE SEQUENCE</scope>
</reference>
<keyword evidence="1" id="KW-0175">Coiled coil</keyword>
<feature type="compositionally biased region" description="Basic residues" evidence="2">
    <location>
        <begin position="74"/>
        <end position="85"/>
    </location>
</feature>
<feature type="signal peptide" evidence="4">
    <location>
        <begin position="1"/>
        <end position="19"/>
    </location>
</feature>
<protein>
    <submittedName>
        <fullName evidence="5">Uncharacterized protein</fullName>
    </submittedName>
</protein>
<keyword evidence="6" id="KW-1185">Reference proteome</keyword>
<gene>
    <name evidence="5" type="ORF">MELIAE_LOCUS9768</name>
</gene>
<evidence type="ECO:0000256" key="3">
    <source>
        <dbReference type="SAM" id="Phobius"/>
    </source>
</evidence>
<proteinExistence type="predicted"/>
<feature type="transmembrane region" description="Helical" evidence="3">
    <location>
        <begin position="674"/>
        <end position="696"/>
    </location>
</feature>
<dbReference type="AlphaFoldDB" id="A0A9P0BC07"/>